<protein>
    <submittedName>
        <fullName evidence="1">Uncharacterized protein</fullName>
    </submittedName>
</protein>
<evidence type="ECO:0000313" key="2">
    <source>
        <dbReference type="Proteomes" id="UP000037696"/>
    </source>
</evidence>
<sequence>YCKLLIHQPAYITSYVAIIQI</sequence>
<accession>A0A0M8P5T0</accession>
<feature type="non-terminal residue" evidence="1">
    <location>
        <position position="1"/>
    </location>
</feature>
<evidence type="ECO:0000313" key="1">
    <source>
        <dbReference type="EMBL" id="KOS45728.1"/>
    </source>
</evidence>
<reference evidence="1 2" key="1">
    <citation type="submission" date="2015-08" db="EMBL/GenBank/DDBJ databases">
        <title>Genome sequencing of Penicillium nordicum.</title>
        <authorList>
            <person name="Nguyen H.D."/>
            <person name="Seifert K.A."/>
        </authorList>
    </citation>
    <scope>NUCLEOTIDE SEQUENCE [LARGE SCALE GENOMIC DNA]</scope>
    <source>
        <strain evidence="1 2">DAOMC 185683</strain>
    </source>
</reference>
<dbReference type="EMBL" id="LHQQ01000039">
    <property type="protein sequence ID" value="KOS45728.1"/>
    <property type="molecule type" value="Genomic_DNA"/>
</dbReference>
<proteinExistence type="predicted"/>
<name>A0A0M8P5T0_9EURO</name>
<dbReference type="AlphaFoldDB" id="A0A0M8P5T0"/>
<comment type="caution">
    <text evidence="1">The sequence shown here is derived from an EMBL/GenBank/DDBJ whole genome shotgun (WGS) entry which is preliminary data.</text>
</comment>
<gene>
    <name evidence="1" type="ORF">ACN38_g3292</name>
</gene>
<keyword evidence="2" id="KW-1185">Reference proteome</keyword>
<dbReference type="Proteomes" id="UP000037696">
    <property type="component" value="Unassembled WGS sequence"/>
</dbReference>
<organism evidence="1 2">
    <name type="scientific">Penicillium nordicum</name>
    <dbReference type="NCBI Taxonomy" id="229535"/>
    <lineage>
        <taxon>Eukaryota</taxon>
        <taxon>Fungi</taxon>
        <taxon>Dikarya</taxon>
        <taxon>Ascomycota</taxon>
        <taxon>Pezizomycotina</taxon>
        <taxon>Eurotiomycetes</taxon>
        <taxon>Eurotiomycetidae</taxon>
        <taxon>Eurotiales</taxon>
        <taxon>Aspergillaceae</taxon>
        <taxon>Penicillium</taxon>
    </lineage>
</organism>